<feature type="region of interest" description="Disordered" evidence="1">
    <location>
        <begin position="322"/>
        <end position="361"/>
    </location>
</feature>
<accession>A0A5J4TSQ2</accession>
<evidence type="ECO:0000313" key="3">
    <source>
        <dbReference type="EMBL" id="KAA6360953.1"/>
    </source>
</evidence>
<reference evidence="3 4" key="1">
    <citation type="submission" date="2019-03" db="EMBL/GenBank/DDBJ databases">
        <title>Single cell metagenomics reveals metabolic interactions within the superorganism composed of flagellate Streblomastix strix and complex community of Bacteroidetes bacteria on its surface.</title>
        <authorList>
            <person name="Treitli S.C."/>
            <person name="Kolisko M."/>
            <person name="Husnik F."/>
            <person name="Keeling P."/>
            <person name="Hampl V."/>
        </authorList>
    </citation>
    <scope>NUCLEOTIDE SEQUENCE [LARGE SCALE GENOMIC DNA]</scope>
    <source>
        <strain evidence="3">ST1C</strain>
    </source>
</reference>
<comment type="caution">
    <text evidence="3">The sequence shown here is derived from an EMBL/GenBank/DDBJ whole genome shotgun (WGS) entry which is preliminary data.</text>
</comment>
<gene>
    <name evidence="3" type="ORF">EZS28_043520</name>
</gene>
<feature type="compositionally biased region" description="Low complexity" evidence="1">
    <location>
        <begin position="341"/>
        <end position="361"/>
    </location>
</feature>
<feature type="signal peptide" evidence="2">
    <location>
        <begin position="1"/>
        <end position="24"/>
    </location>
</feature>
<dbReference type="EMBL" id="SNRW01026224">
    <property type="protein sequence ID" value="KAA6360953.1"/>
    <property type="molecule type" value="Genomic_DNA"/>
</dbReference>
<organism evidence="3 4">
    <name type="scientific">Streblomastix strix</name>
    <dbReference type="NCBI Taxonomy" id="222440"/>
    <lineage>
        <taxon>Eukaryota</taxon>
        <taxon>Metamonada</taxon>
        <taxon>Preaxostyla</taxon>
        <taxon>Oxymonadida</taxon>
        <taxon>Streblomastigidae</taxon>
        <taxon>Streblomastix</taxon>
    </lineage>
</organism>
<evidence type="ECO:0000256" key="1">
    <source>
        <dbReference type="SAM" id="MobiDB-lite"/>
    </source>
</evidence>
<sequence length="361" mass="42357">MKMPLTKVFLFNFICLLIKCLILGVRDGDQLKLLEKKYVEKLVGQLEYDYLKYQKELATQVAVEEDIFHILQQNKHILPNGIEQYIESGAQFDFEIECRENISLNAHEKIDHIYQKMIQLGKTMIEADPEPSPDQIEKERSDAYFRKWTKQQEFYYKKEKQMEKIKLMVENNEIQLKDMGLADYDQDFDDEEQEGEILVAQKREITQEAFDLICQEYLKQVAIDSINIVTSNANKYSVEHQRVKLLMYRTGALNPHIFMKHFLNENYLPLRIFQQQQDSLVANFQDDMSAVNKLLRMNYLQLCKEIHDTACQQALIQSLQNKLRTSQSPPNSQLNQKQTRSSKSPPFTPTKTSTPKANINP</sequence>
<name>A0A5J4TSQ2_9EUKA</name>
<protein>
    <submittedName>
        <fullName evidence="3">Uncharacterized protein</fullName>
    </submittedName>
</protein>
<feature type="compositionally biased region" description="Polar residues" evidence="1">
    <location>
        <begin position="322"/>
        <end position="339"/>
    </location>
</feature>
<proteinExistence type="predicted"/>
<keyword evidence="2" id="KW-0732">Signal</keyword>
<evidence type="ECO:0000256" key="2">
    <source>
        <dbReference type="SAM" id="SignalP"/>
    </source>
</evidence>
<dbReference type="Proteomes" id="UP000324800">
    <property type="component" value="Unassembled WGS sequence"/>
</dbReference>
<feature type="chain" id="PRO_5023865180" evidence="2">
    <location>
        <begin position="25"/>
        <end position="361"/>
    </location>
</feature>
<evidence type="ECO:0000313" key="4">
    <source>
        <dbReference type="Proteomes" id="UP000324800"/>
    </source>
</evidence>
<dbReference type="AlphaFoldDB" id="A0A5J4TSQ2"/>
<feature type="non-terminal residue" evidence="3">
    <location>
        <position position="361"/>
    </location>
</feature>